<keyword evidence="2" id="KW-1185">Reference proteome</keyword>
<evidence type="ECO:0000313" key="1">
    <source>
        <dbReference type="EMBL" id="KAH7930615.1"/>
    </source>
</evidence>
<protein>
    <submittedName>
        <fullName evidence="1">P-loop containing nucleoside triphosphate hydrolase protein</fullName>
    </submittedName>
</protein>
<keyword evidence="1" id="KW-0378">Hydrolase</keyword>
<reference evidence="1" key="1">
    <citation type="journal article" date="2021" name="New Phytol.">
        <title>Evolutionary innovations through gain and loss of genes in the ectomycorrhizal Boletales.</title>
        <authorList>
            <person name="Wu G."/>
            <person name="Miyauchi S."/>
            <person name="Morin E."/>
            <person name="Kuo A."/>
            <person name="Drula E."/>
            <person name="Varga T."/>
            <person name="Kohler A."/>
            <person name="Feng B."/>
            <person name="Cao Y."/>
            <person name="Lipzen A."/>
            <person name="Daum C."/>
            <person name="Hundley H."/>
            <person name="Pangilinan J."/>
            <person name="Johnson J."/>
            <person name="Barry K."/>
            <person name="LaButti K."/>
            <person name="Ng V."/>
            <person name="Ahrendt S."/>
            <person name="Min B."/>
            <person name="Choi I.G."/>
            <person name="Park H."/>
            <person name="Plett J.M."/>
            <person name="Magnuson J."/>
            <person name="Spatafora J.W."/>
            <person name="Nagy L.G."/>
            <person name="Henrissat B."/>
            <person name="Grigoriev I.V."/>
            <person name="Yang Z.L."/>
            <person name="Xu J."/>
            <person name="Martin F.M."/>
        </authorList>
    </citation>
    <scope>NUCLEOTIDE SEQUENCE</scope>
    <source>
        <strain evidence="1">KUC20120723A-06</strain>
    </source>
</reference>
<dbReference type="Proteomes" id="UP000790709">
    <property type="component" value="Unassembled WGS sequence"/>
</dbReference>
<gene>
    <name evidence="1" type="ORF">BV22DRAFT_1000172</name>
</gene>
<accession>A0ACB8BY78</accession>
<comment type="caution">
    <text evidence="1">The sequence shown here is derived from an EMBL/GenBank/DDBJ whole genome shotgun (WGS) entry which is preliminary data.</text>
</comment>
<proteinExistence type="predicted"/>
<organism evidence="1 2">
    <name type="scientific">Leucogyrophana mollusca</name>
    <dbReference type="NCBI Taxonomy" id="85980"/>
    <lineage>
        <taxon>Eukaryota</taxon>
        <taxon>Fungi</taxon>
        <taxon>Dikarya</taxon>
        <taxon>Basidiomycota</taxon>
        <taxon>Agaricomycotina</taxon>
        <taxon>Agaricomycetes</taxon>
        <taxon>Agaricomycetidae</taxon>
        <taxon>Boletales</taxon>
        <taxon>Boletales incertae sedis</taxon>
        <taxon>Leucogyrophana</taxon>
    </lineage>
</organism>
<sequence>MPTDKEMADAKKRMQWRDDLFHFAIAGVAGGGKSSLINAFRGLKNKDRGAAPTGITETTLAMARFPDSNRDYPFVWYDIPGAGTLKIPDWQYFNAQGLYVFDCIMVLFDNRFTMTDIAILTNARRFRIPTYIIRSKADQHIRNMVKEMGYDSEDDDDDKDRRDQLLKAARTQFITETRRSVKLNLQNANLPDQKVYIVSNDCLLGIIKEKKPKKVIDELELLTDLYNEAHARRSRAAPAS</sequence>
<name>A0ACB8BY78_9AGAM</name>
<evidence type="ECO:0000313" key="2">
    <source>
        <dbReference type="Proteomes" id="UP000790709"/>
    </source>
</evidence>
<dbReference type="EMBL" id="MU266330">
    <property type="protein sequence ID" value="KAH7930615.1"/>
    <property type="molecule type" value="Genomic_DNA"/>
</dbReference>